<organism evidence="3 4">
    <name type="scientific">Blastopirellula marina</name>
    <dbReference type="NCBI Taxonomy" id="124"/>
    <lineage>
        <taxon>Bacteria</taxon>
        <taxon>Pseudomonadati</taxon>
        <taxon>Planctomycetota</taxon>
        <taxon>Planctomycetia</taxon>
        <taxon>Pirellulales</taxon>
        <taxon>Pirellulaceae</taxon>
        <taxon>Blastopirellula</taxon>
    </lineage>
</organism>
<proteinExistence type="inferred from homology"/>
<protein>
    <submittedName>
        <fullName evidence="3">Universal stress protein</fullName>
    </submittedName>
</protein>
<evidence type="ECO:0000313" key="4">
    <source>
        <dbReference type="Proteomes" id="UP000240009"/>
    </source>
</evidence>
<name>A0A2S8FGL3_9BACT</name>
<dbReference type="PRINTS" id="PR01438">
    <property type="entry name" value="UNVRSLSTRESS"/>
</dbReference>
<comment type="similarity">
    <text evidence="1">Belongs to the universal stress protein A family.</text>
</comment>
<dbReference type="Proteomes" id="UP000240009">
    <property type="component" value="Unassembled WGS sequence"/>
</dbReference>
<reference evidence="3 4" key="1">
    <citation type="submission" date="2018-02" db="EMBL/GenBank/DDBJ databases">
        <title>Comparative genomes isolates from brazilian mangrove.</title>
        <authorList>
            <person name="Araujo J.E."/>
            <person name="Taketani R.G."/>
            <person name="Silva M.C.P."/>
            <person name="Loureco M.V."/>
            <person name="Andreote F.D."/>
        </authorList>
    </citation>
    <scope>NUCLEOTIDE SEQUENCE [LARGE SCALE GENOMIC DNA]</scope>
    <source>
        <strain evidence="3 4">HEX-2 MGV</strain>
    </source>
</reference>
<dbReference type="AlphaFoldDB" id="A0A2S8FGL3"/>
<dbReference type="EMBL" id="PUIA01000037">
    <property type="protein sequence ID" value="PQO31296.1"/>
    <property type="molecule type" value="Genomic_DNA"/>
</dbReference>
<dbReference type="InterPro" id="IPR006016">
    <property type="entry name" value="UspA"/>
</dbReference>
<dbReference type="SUPFAM" id="SSF52402">
    <property type="entry name" value="Adenine nucleotide alpha hydrolases-like"/>
    <property type="match status" value="1"/>
</dbReference>
<accession>A0A2S8FGL3</accession>
<feature type="domain" description="UspA" evidence="2">
    <location>
        <begin position="8"/>
        <end position="141"/>
    </location>
</feature>
<dbReference type="PANTHER" id="PTHR46268:SF6">
    <property type="entry name" value="UNIVERSAL STRESS PROTEIN UP12"/>
    <property type="match status" value="1"/>
</dbReference>
<dbReference type="InterPro" id="IPR006015">
    <property type="entry name" value="Universal_stress_UspA"/>
</dbReference>
<dbReference type="RefSeq" id="WP_105354011.1">
    <property type="nucleotide sequence ID" value="NZ_PUIA01000037.1"/>
</dbReference>
<dbReference type="InterPro" id="IPR014729">
    <property type="entry name" value="Rossmann-like_a/b/a_fold"/>
</dbReference>
<evidence type="ECO:0000259" key="2">
    <source>
        <dbReference type="Pfam" id="PF00582"/>
    </source>
</evidence>
<dbReference type="OrthoDB" id="9794782at2"/>
<gene>
    <name evidence="3" type="ORF">C5Y96_13215</name>
</gene>
<evidence type="ECO:0000313" key="3">
    <source>
        <dbReference type="EMBL" id="PQO31296.1"/>
    </source>
</evidence>
<dbReference type="Gene3D" id="3.40.50.620">
    <property type="entry name" value="HUPs"/>
    <property type="match status" value="1"/>
</dbReference>
<comment type="caution">
    <text evidence="3">The sequence shown here is derived from an EMBL/GenBank/DDBJ whole genome shotgun (WGS) entry which is preliminary data.</text>
</comment>
<sequence>MTWISKAPIVVPYDFSANSKDAVDMAISLLETSDGVHLIHVLGELSPAEPGEVWDTVDENTRTHHATQAIRKELSDEKYKDVKIIIAFGDPGEKICQYAEKIEANAIMIPSHGRSSIMRVLVGSVADRVVRLAHCPVIVLKKPRK</sequence>
<dbReference type="Pfam" id="PF00582">
    <property type="entry name" value="Usp"/>
    <property type="match status" value="1"/>
</dbReference>
<dbReference type="PANTHER" id="PTHR46268">
    <property type="entry name" value="STRESS RESPONSE PROTEIN NHAX"/>
    <property type="match status" value="1"/>
</dbReference>
<dbReference type="CDD" id="cd00293">
    <property type="entry name" value="USP-like"/>
    <property type="match status" value="1"/>
</dbReference>
<evidence type="ECO:0000256" key="1">
    <source>
        <dbReference type="ARBA" id="ARBA00008791"/>
    </source>
</evidence>